<evidence type="ECO:0000256" key="2">
    <source>
        <dbReference type="SAM" id="Phobius"/>
    </source>
</evidence>
<protein>
    <submittedName>
        <fullName evidence="3">Membrane protein</fullName>
    </submittedName>
</protein>
<evidence type="ECO:0000313" key="3">
    <source>
        <dbReference type="EMBL" id="GGZ52436.1"/>
    </source>
</evidence>
<feature type="transmembrane region" description="Helical" evidence="2">
    <location>
        <begin position="870"/>
        <end position="888"/>
    </location>
</feature>
<comment type="caution">
    <text evidence="3">The sequence shown here is derived from an EMBL/GenBank/DDBJ whole genome shotgun (WGS) entry which is preliminary data.</text>
</comment>
<feature type="transmembrane region" description="Helical" evidence="2">
    <location>
        <begin position="843"/>
        <end position="863"/>
    </location>
</feature>
<feature type="transmembrane region" description="Helical" evidence="2">
    <location>
        <begin position="625"/>
        <end position="645"/>
    </location>
</feature>
<feature type="compositionally biased region" description="Pro residues" evidence="1">
    <location>
        <begin position="114"/>
        <end position="127"/>
    </location>
</feature>
<name>A0ABQ3BNP9_9GAMM</name>
<feature type="transmembrane region" description="Helical" evidence="2">
    <location>
        <begin position="894"/>
        <end position="917"/>
    </location>
</feature>
<evidence type="ECO:0000256" key="1">
    <source>
        <dbReference type="SAM" id="MobiDB-lite"/>
    </source>
</evidence>
<keyword evidence="4" id="KW-1185">Reference proteome</keyword>
<feature type="transmembrane region" description="Helical" evidence="2">
    <location>
        <begin position="751"/>
        <end position="769"/>
    </location>
</feature>
<feature type="transmembrane region" description="Helical" evidence="2">
    <location>
        <begin position="651"/>
        <end position="670"/>
    </location>
</feature>
<dbReference type="Proteomes" id="UP000643403">
    <property type="component" value="Unassembled WGS sequence"/>
</dbReference>
<feature type="compositionally biased region" description="Pro residues" evidence="1">
    <location>
        <begin position="136"/>
        <end position="155"/>
    </location>
</feature>
<feature type="transmembrane region" description="Helical" evidence="2">
    <location>
        <begin position="191"/>
        <end position="211"/>
    </location>
</feature>
<organism evidence="3 4">
    <name type="scientific">Cognatilysobacter xinjiangensis</name>
    <dbReference type="NCBI Taxonomy" id="546892"/>
    <lineage>
        <taxon>Bacteria</taxon>
        <taxon>Pseudomonadati</taxon>
        <taxon>Pseudomonadota</taxon>
        <taxon>Gammaproteobacteria</taxon>
        <taxon>Lysobacterales</taxon>
        <taxon>Lysobacteraceae</taxon>
        <taxon>Cognatilysobacter</taxon>
    </lineage>
</organism>
<gene>
    <name evidence="3" type="ORF">GCM10008101_01880</name>
</gene>
<dbReference type="PIRSF" id="PIRSF035905">
    <property type="entry name" value="UCP035905_mp"/>
    <property type="match status" value="1"/>
</dbReference>
<keyword evidence="2" id="KW-0472">Membrane</keyword>
<sequence length="928" mass="97498">MQEKPRIRGAFSFGATCYVAGAAGEAEGTMENLLVLAVLAVLGIPVLLVVLLAWTVGLRRRVANLEGEVAWLRGRAAGAATPQAAAPAPSGTQAQPLDDAPTLAELLRQSTPGQAPPIQRPAPPAPDPALQERSATPPPLPPRAAAPVQPAPRPYESPRYESPRYEPADAVGSRFDDLVDTVRRWFTEGNVPVKVGVLVLFAGVAALLKYAVDQGKLNLPVELRLAGIALAAIAALGFGWRQRESRRAFGLAVQGGAIGVLLLVTFAAFKLYHFIPAGAAFGISVALVAGLGVLAVRQEALALAVLGVLAGFLAPIWLSTGQGNHVALFGYYAVLNTGIVAIAWRRPWRLLNLLGFAFTFGIGTLWGALSYRPEDFGSTEPFLVLFFAMYVAIPILYAAAKGPAQRRIFDGSLIFGTPLVAFALQAAMLRGDRMALAFCALGVGALYAVLAAMLRRRETFAALVAPYAVLAVGFATLAVPLALSARATAAIFALEGAGLVWLGLRQSRGLAQLAGVALQAAALAAFALGMERAVDPMPVFNGSFMTALLIAIGGFATAVAGRAHQDDRIALGGYLWGLAWWVGAGVWEIERSVAPHQVVDALMLFALGTGLLAAEAARRGRAGALHATAAVALLLPIAFAVAQAGERGQPLAGLGAVAWVLDLVVGWRVLTVLRDADSRLRGWTHVGWLASIALVLSFSLPRLAQQAGLGEAWRFAAAALPWLALSATSWLRPARIAAPFGEDFVRWRGNLRAVASIAFAGFFVVGLGSEGRMSPLPYVPLLDPVELVQLGALLLALRVSAEAASLRLPLAGAAFVLATSIVLRATHHWGGVPWSPSMFSTGLVQTSLTVLWSVIGMAAWVAGSRRQRRALWTIGAVLMGVVLAKLVLVDRQYLGNLLGIGSFIAFGLLCTAVGYFAPVPPRDEEAAA</sequence>
<feature type="transmembrane region" description="Helical" evidence="2">
    <location>
        <begin position="460"/>
        <end position="479"/>
    </location>
</feature>
<feature type="transmembrane region" description="Helical" evidence="2">
    <location>
        <begin position="412"/>
        <end position="429"/>
    </location>
</feature>
<feature type="transmembrane region" description="Helical" evidence="2">
    <location>
        <begin position="248"/>
        <end position="269"/>
    </location>
</feature>
<feature type="transmembrane region" description="Helical" evidence="2">
    <location>
        <begin position="593"/>
        <end position="613"/>
    </location>
</feature>
<feature type="transmembrane region" description="Helical" evidence="2">
    <location>
        <begin position="485"/>
        <end position="504"/>
    </location>
</feature>
<dbReference type="PANTHER" id="PTHR38434">
    <property type="entry name" value="BLL2549 PROTEIN"/>
    <property type="match status" value="1"/>
</dbReference>
<feature type="transmembrane region" description="Helical" evidence="2">
    <location>
        <begin position="806"/>
        <end position="823"/>
    </location>
</feature>
<dbReference type="Pfam" id="PF10101">
    <property type="entry name" value="DUF2339"/>
    <property type="match status" value="1"/>
</dbReference>
<accession>A0ABQ3BNP9</accession>
<feature type="transmembrane region" description="Helical" evidence="2">
    <location>
        <begin position="781"/>
        <end position="799"/>
    </location>
</feature>
<dbReference type="EMBL" id="BMXY01000001">
    <property type="protein sequence ID" value="GGZ52436.1"/>
    <property type="molecule type" value="Genomic_DNA"/>
</dbReference>
<feature type="transmembrane region" description="Helical" evidence="2">
    <location>
        <begin position="568"/>
        <end position="587"/>
    </location>
</feature>
<proteinExistence type="predicted"/>
<feature type="transmembrane region" description="Helical" evidence="2">
    <location>
        <begin position="351"/>
        <end position="369"/>
    </location>
</feature>
<dbReference type="InterPro" id="IPR019286">
    <property type="entry name" value="DUF2339_TM"/>
</dbReference>
<feature type="transmembrane region" description="Helical" evidence="2">
    <location>
        <begin position="223"/>
        <end position="241"/>
    </location>
</feature>
<dbReference type="InterPro" id="IPR014600">
    <property type="entry name" value="UCP035905_mem"/>
</dbReference>
<feature type="transmembrane region" description="Helical" evidence="2">
    <location>
        <begin position="275"/>
        <end position="294"/>
    </location>
</feature>
<feature type="compositionally biased region" description="Basic and acidic residues" evidence="1">
    <location>
        <begin position="156"/>
        <end position="167"/>
    </location>
</feature>
<feature type="transmembrane region" description="Helical" evidence="2">
    <location>
        <begin position="542"/>
        <end position="561"/>
    </location>
</feature>
<reference evidence="4" key="1">
    <citation type="journal article" date="2019" name="Int. J. Syst. Evol. Microbiol.">
        <title>The Global Catalogue of Microorganisms (GCM) 10K type strain sequencing project: providing services to taxonomists for standard genome sequencing and annotation.</title>
        <authorList>
            <consortium name="The Broad Institute Genomics Platform"/>
            <consortium name="The Broad Institute Genome Sequencing Center for Infectious Disease"/>
            <person name="Wu L."/>
            <person name="Ma J."/>
        </authorList>
    </citation>
    <scope>NUCLEOTIDE SEQUENCE [LARGE SCALE GENOMIC DNA]</scope>
    <source>
        <strain evidence="4">KCTC 22558</strain>
    </source>
</reference>
<keyword evidence="2" id="KW-1133">Transmembrane helix</keyword>
<feature type="transmembrane region" description="Helical" evidence="2">
    <location>
        <begin position="511"/>
        <end position="530"/>
    </location>
</feature>
<feature type="transmembrane region" description="Helical" evidence="2">
    <location>
        <begin position="326"/>
        <end position="344"/>
    </location>
</feature>
<keyword evidence="2" id="KW-0812">Transmembrane</keyword>
<feature type="transmembrane region" description="Helical" evidence="2">
    <location>
        <begin position="712"/>
        <end position="731"/>
    </location>
</feature>
<feature type="transmembrane region" description="Helical" evidence="2">
    <location>
        <begin position="34"/>
        <end position="56"/>
    </location>
</feature>
<evidence type="ECO:0000313" key="4">
    <source>
        <dbReference type="Proteomes" id="UP000643403"/>
    </source>
</evidence>
<feature type="transmembrane region" description="Helical" evidence="2">
    <location>
        <begin position="301"/>
        <end position="320"/>
    </location>
</feature>
<feature type="transmembrane region" description="Helical" evidence="2">
    <location>
        <begin position="435"/>
        <end position="453"/>
    </location>
</feature>
<feature type="transmembrane region" description="Helical" evidence="2">
    <location>
        <begin position="682"/>
        <end position="700"/>
    </location>
</feature>
<feature type="region of interest" description="Disordered" evidence="1">
    <location>
        <begin position="111"/>
        <end position="168"/>
    </location>
</feature>
<dbReference type="PANTHER" id="PTHR38434:SF1">
    <property type="entry name" value="BLL2549 PROTEIN"/>
    <property type="match status" value="1"/>
</dbReference>
<feature type="transmembrane region" description="Helical" evidence="2">
    <location>
        <begin position="381"/>
        <end position="400"/>
    </location>
</feature>